<dbReference type="Proteomes" id="UP000321224">
    <property type="component" value="Unassembled WGS sequence"/>
</dbReference>
<protein>
    <submittedName>
        <fullName evidence="1">Uncharacterized protein</fullName>
    </submittedName>
</protein>
<dbReference type="EMBL" id="FNAJ01000009">
    <property type="protein sequence ID" value="SDE65230.1"/>
    <property type="molecule type" value="Genomic_DNA"/>
</dbReference>
<name>A0A511HSU1_9BACT</name>
<gene>
    <name evidence="1" type="ORF">MVI01_73430</name>
    <name evidence="2" type="ORF">SAMN04488504_109279</name>
</gene>
<dbReference type="EMBL" id="BJVY01000082">
    <property type="protein sequence ID" value="GEL75559.1"/>
    <property type="molecule type" value="Genomic_DNA"/>
</dbReference>
<dbReference type="RefSeq" id="WP_090492047.1">
    <property type="nucleotide sequence ID" value="NZ_BJVY01000082.1"/>
</dbReference>
<accession>A0A511HSU1</accession>
<evidence type="ECO:0000313" key="2">
    <source>
        <dbReference type="EMBL" id="SDE65230.1"/>
    </source>
</evidence>
<sequence length="143" mass="14570">MHPSLVNIGAYIKTDVVALAPSARATGTVQGPAIDVTPYKSGVLAVLVGAATGAPTEVSATFSFESREPDGTWAPVVDRDGDPITVEASAANGAVELDLDFTCLGDDHEELRVVQELVLVGGSSPTLTTGALLVVGGSSRRPL</sequence>
<evidence type="ECO:0000313" key="1">
    <source>
        <dbReference type="EMBL" id="GEL75559.1"/>
    </source>
</evidence>
<evidence type="ECO:0000313" key="3">
    <source>
        <dbReference type="Proteomes" id="UP000198717"/>
    </source>
</evidence>
<keyword evidence="3" id="KW-1185">Reference proteome</keyword>
<dbReference type="Proteomes" id="UP000198717">
    <property type="component" value="Unassembled WGS sequence"/>
</dbReference>
<dbReference type="AlphaFoldDB" id="A0A511HSU1"/>
<reference evidence="2 3" key="1">
    <citation type="submission" date="2016-10" db="EMBL/GenBank/DDBJ databases">
        <authorList>
            <person name="Varghese N."/>
            <person name="Submissions S."/>
        </authorList>
    </citation>
    <scope>NUCLEOTIDE SEQUENCE [LARGE SCALE GENOMIC DNA]</scope>
    <source>
        <strain evidence="2 3">DSM 2260</strain>
    </source>
</reference>
<proteinExistence type="predicted"/>
<evidence type="ECO:0000313" key="4">
    <source>
        <dbReference type="Proteomes" id="UP000321224"/>
    </source>
</evidence>
<reference evidence="1 4" key="2">
    <citation type="submission" date="2019-07" db="EMBL/GenBank/DDBJ databases">
        <title>Whole genome shotgun sequence of Myxococcus virescens NBRC 100334.</title>
        <authorList>
            <person name="Hosoyama A."/>
            <person name="Uohara A."/>
            <person name="Ohji S."/>
            <person name="Ichikawa N."/>
        </authorList>
    </citation>
    <scope>NUCLEOTIDE SEQUENCE [LARGE SCALE GENOMIC DNA]</scope>
    <source>
        <strain evidence="1 4">NBRC 100334</strain>
    </source>
</reference>
<comment type="caution">
    <text evidence="1">The sequence shown here is derived from an EMBL/GenBank/DDBJ whole genome shotgun (WGS) entry which is preliminary data.</text>
</comment>
<organism evidence="1 4">
    <name type="scientific">Myxococcus virescens</name>
    <dbReference type="NCBI Taxonomy" id="83456"/>
    <lineage>
        <taxon>Bacteria</taxon>
        <taxon>Pseudomonadati</taxon>
        <taxon>Myxococcota</taxon>
        <taxon>Myxococcia</taxon>
        <taxon>Myxococcales</taxon>
        <taxon>Cystobacterineae</taxon>
        <taxon>Myxococcaceae</taxon>
        <taxon>Myxococcus</taxon>
    </lineage>
</organism>